<gene>
    <name evidence="1" type="ORF">UX13_C0013G0002</name>
</gene>
<protein>
    <submittedName>
        <fullName evidence="1">Polymerase III, delta' subunit protein</fullName>
    </submittedName>
</protein>
<dbReference type="SUPFAM" id="SSF52540">
    <property type="entry name" value="P-loop containing nucleoside triphosphate hydrolases"/>
    <property type="match status" value="1"/>
</dbReference>
<dbReference type="AlphaFoldDB" id="A0A0G1MPU7"/>
<sequence>MHAFLIIGNNGGDLKNEAEKLAKKLQAKILEFPLVKIEDVRSLNSLIRLSLTETTLVVSENIHEATTEALSAFLKNLEEPQENLYFALTAPTARKVLPTVVSRCQIIKIKSQNQEIKDEDLIKQFLNATIGQRLAFFDKIRDRDEAISLVENLIFYLHEKGELANMEILLKTLTGLKANGNVNLQLTNLAINYDLIKQNHA</sequence>
<dbReference type="InterPro" id="IPR027417">
    <property type="entry name" value="P-loop_NTPase"/>
</dbReference>
<organism evidence="1 2">
    <name type="scientific">Candidatus Woesebacteria bacterium GW2011_GWB1_45_5</name>
    <dbReference type="NCBI Taxonomy" id="1618581"/>
    <lineage>
        <taxon>Bacteria</taxon>
        <taxon>Candidatus Woeseibacteriota</taxon>
    </lineage>
</organism>
<evidence type="ECO:0000313" key="2">
    <source>
        <dbReference type="Proteomes" id="UP000034329"/>
    </source>
</evidence>
<evidence type="ECO:0000313" key="1">
    <source>
        <dbReference type="EMBL" id="KKU10386.1"/>
    </source>
</evidence>
<dbReference type="Proteomes" id="UP000034329">
    <property type="component" value="Unassembled WGS sequence"/>
</dbReference>
<dbReference type="Gene3D" id="3.40.50.300">
    <property type="entry name" value="P-loop containing nucleotide triphosphate hydrolases"/>
    <property type="match status" value="1"/>
</dbReference>
<name>A0A0G1MPU7_9BACT</name>
<accession>A0A0G1MPU7</accession>
<proteinExistence type="predicted"/>
<dbReference type="EMBL" id="LCLA01000013">
    <property type="protein sequence ID" value="KKU10386.1"/>
    <property type="molecule type" value="Genomic_DNA"/>
</dbReference>
<reference evidence="1 2" key="1">
    <citation type="journal article" date="2015" name="Nature">
        <title>rRNA introns, odd ribosomes, and small enigmatic genomes across a large radiation of phyla.</title>
        <authorList>
            <person name="Brown C.T."/>
            <person name="Hug L.A."/>
            <person name="Thomas B.C."/>
            <person name="Sharon I."/>
            <person name="Castelle C.J."/>
            <person name="Singh A."/>
            <person name="Wilkins M.J."/>
            <person name="Williams K.H."/>
            <person name="Banfield J.F."/>
        </authorList>
    </citation>
    <scope>NUCLEOTIDE SEQUENCE [LARGE SCALE GENOMIC DNA]</scope>
</reference>
<comment type="caution">
    <text evidence="1">The sequence shown here is derived from an EMBL/GenBank/DDBJ whole genome shotgun (WGS) entry which is preliminary data.</text>
</comment>
<dbReference type="Pfam" id="PF13177">
    <property type="entry name" value="DNA_pol3_delta2"/>
    <property type="match status" value="1"/>
</dbReference>